<dbReference type="EMBL" id="LRQG01000010">
    <property type="protein sequence ID" value="KXA44306.1"/>
    <property type="molecule type" value="Genomic_DNA"/>
</dbReference>
<protein>
    <recommendedName>
        <fullName evidence="2">Uncharacterized protein YyaB-like PH domain-containing protein</fullName>
    </recommendedName>
</protein>
<name>A0A133QN56_9BACT</name>
<dbReference type="Pfam" id="PF06713">
    <property type="entry name" value="bPH_4"/>
    <property type="match status" value="1"/>
</dbReference>
<dbReference type="GO" id="GO:0030153">
    <property type="term" value="P:bacteriocin immunity"/>
    <property type="evidence" value="ECO:0007669"/>
    <property type="project" value="InterPro"/>
</dbReference>
<dbReference type="RefSeq" id="WP_060940021.1">
    <property type="nucleotide sequence ID" value="NZ_CAMXYN010000016.1"/>
</dbReference>
<keyword evidence="4" id="KW-1185">Reference proteome</keyword>
<gene>
    <name evidence="3" type="ORF">HMPREF3226_00223</name>
</gene>
<evidence type="ECO:0000259" key="2">
    <source>
        <dbReference type="Pfam" id="PF06713"/>
    </source>
</evidence>
<accession>A0A133QN56</accession>
<dbReference type="OrthoDB" id="1081386at2"/>
<evidence type="ECO:0000313" key="4">
    <source>
        <dbReference type="Proteomes" id="UP000070533"/>
    </source>
</evidence>
<feature type="transmembrane region" description="Helical" evidence="1">
    <location>
        <begin position="35"/>
        <end position="51"/>
    </location>
</feature>
<keyword evidence="1" id="KW-0472">Membrane</keyword>
<keyword evidence="1" id="KW-0812">Transmembrane</keyword>
<dbReference type="AlphaFoldDB" id="A0A133QN56"/>
<organism evidence="3 4">
    <name type="scientific">Prevotella corporis</name>
    <dbReference type="NCBI Taxonomy" id="28128"/>
    <lineage>
        <taxon>Bacteria</taxon>
        <taxon>Pseudomonadati</taxon>
        <taxon>Bacteroidota</taxon>
        <taxon>Bacteroidia</taxon>
        <taxon>Bacteroidales</taxon>
        <taxon>Prevotellaceae</taxon>
        <taxon>Prevotella</taxon>
    </lineage>
</organism>
<comment type="caution">
    <text evidence="3">The sequence shown here is derived from an EMBL/GenBank/DDBJ whole genome shotgun (WGS) entry which is preliminary data.</text>
</comment>
<proteinExistence type="predicted"/>
<dbReference type="InterPro" id="IPR009589">
    <property type="entry name" value="PH_YyaB-like"/>
</dbReference>
<evidence type="ECO:0000256" key="1">
    <source>
        <dbReference type="SAM" id="Phobius"/>
    </source>
</evidence>
<reference evidence="4" key="1">
    <citation type="submission" date="2016-01" db="EMBL/GenBank/DDBJ databases">
        <authorList>
            <person name="Mitreva M."/>
            <person name="Pepin K.H."/>
            <person name="Mihindukulasuriya K.A."/>
            <person name="Fulton R."/>
            <person name="Fronick C."/>
            <person name="O'Laughlin M."/>
            <person name="Miner T."/>
            <person name="Herter B."/>
            <person name="Rosa B.A."/>
            <person name="Cordes M."/>
            <person name="Tomlinson C."/>
            <person name="Wollam A."/>
            <person name="Palsikar V.B."/>
            <person name="Mardis E.R."/>
            <person name="Wilson R.K."/>
        </authorList>
    </citation>
    <scope>NUCLEOTIDE SEQUENCE [LARGE SCALE GENOMIC DNA]</scope>
    <source>
        <strain evidence="4">MJR7716</strain>
    </source>
</reference>
<dbReference type="STRING" id="28128.HMPREF3226_00223"/>
<evidence type="ECO:0000313" key="3">
    <source>
        <dbReference type="EMBL" id="KXA44306.1"/>
    </source>
</evidence>
<feature type="domain" description="Uncharacterized protein YyaB-like PH" evidence="2">
    <location>
        <begin position="57"/>
        <end position="128"/>
    </location>
</feature>
<feature type="transmembrane region" description="Helical" evidence="1">
    <location>
        <begin position="12"/>
        <end position="29"/>
    </location>
</feature>
<dbReference type="PATRIC" id="fig|28128.5.peg.223"/>
<sequence length="129" mass="14771">MERTFSHRVTILEWSAIALFVLGTLYGFWHRQNVALVVLGTVFVLLTILALDRALHTSYVLTPDDVLIVRRGRFARERRIALSDIKTIRELPLAFRLGNFVLLELTNGRVESVQPENNKAFIAAIQKRL</sequence>
<dbReference type="Proteomes" id="UP000070533">
    <property type="component" value="Unassembled WGS sequence"/>
</dbReference>
<keyword evidence="1" id="KW-1133">Transmembrane helix</keyword>